<keyword evidence="2" id="KW-1185">Reference proteome</keyword>
<proteinExistence type="predicted"/>
<dbReference type="EMBL" id="JAQNDO010000001">
    <property type="protein sequence ID" value="MDC0740796.1"/>
    <property type="molecule type" value="Genomic_DNA"/>
</dbReference>
<evidence type="ECO:0000313" key="1">
    <source>
        <dbReference type="EMBL" id="MDC0740796.1"/>
    </source>
</evidence>
<protein>
    <submittedName>
        <fullName evidence="1">Uncharacterized protein</fullName>
    </submittedName>
</protein>
<accession>A0ABT5EG96</accession>
<reference evidence="1 2" key="1">
    <citation type="submission" date="2022-11" db="EMBL/GenBank/DDBJ databases">
        <title>Minimal conservation of predation-associated metabolite biosynthetic gene clusters underscores biosynthetic potential of Myxococcota including descriptions for ten novel species: Archangium lansinium sp. nov., Myxococcus landrumus sp. nov., Nannocystis bai.</title>
        <authorList>
            <person name="Ahearne A."/>
            <person name="Stevens C."/>
            <person name="Dowd S."/>
        </authorList>
    </citation>
    <scope>NUCLEOTIDE SEQUENCE [LARGE SCALE GENOMIC DNA]</scope>
    <source>
        <strain evidence="1 2">RJM3</strain>
    </source>
</reference>
<comment type="caution">
    <text evidence="1">The sequence shown here is derived from an EMBL/GenBank/DDBJ whole genome shotgun (WGS) entry which is preliminary data.</text>
</comment>
<gene>
    <name evidence="1" type="ORF">POL67_05525</name>
</gene>
<evidence type="ECO:0000313" key="2">
    <source>
        <dbReference type="Proteomes" id="UP001221411"/>
    </source>
</evidence>
<dbReference type="Proteomes" id="UP001221411">
    <property type="component" value="Unassembled WGS sequence"/>
</dbReference>
<name>A0ABT5EG96_9BACT</name>
<sequence>MTAPGAPRPVRLDRACALRDALFPRAGSTEAERRFVDAVLARFAEDRRHFSDILEWSLAEDERGVDTARFSYAFPGFVHAREDVTRAVLAWADGLGEGASRAAKGVLRAARSPTVEQILMGYARGTGGGPPRTKFYLQFRDGAGPAALALSRAILGTQRATQSDSLPLHLLGLDIGPEGLAGAKLYFAHLGAPPPVEGFSGPVRNALWIHRLRHPDDPTFEAPTEIDFALVGSTWDALASSPALDPHAAARTAFDALGVSFRLRARRASLGLRGAHKLNVYYVLDELEP</sequence>
<dbReference type="RefSeq" id="WP_271916002.1">
    <property type="nucleotide sequence ID" value="NZ_JAQNDO010000001.1"/>
</dbReference>
<organism evidence="1 2">
    <name type="scientific">Polyangium mundeleinium</name>
    <dbReference type="NCBI Taxonomy" id="2995306"/>
    <lineage>
        <taxon>Bacteria</taxon>
        <taxon>Pseudomonadati</taxon>
        <taxon>Myxococcota</taxon>
        <taxon>Polyangia</taxon>
        <taxon>Polyangiales</taxon>
        <taxon>Polyangiaceae</taxon>
        <taxon>Polyangium</taxon>
    </lineage>
</organism>